<proteinExistence type="predicted"/>
<keyword evidence="1" id="KW-1133">Transmembrane helix</keyword>
<keyword evidence="1" id="KW-0812">Transmembrane</keyword>
<evidence type="ECO:0000313" key="4">
    <source>
        <dbReference type="Proteomes" id="UP000017836"/>
    </source>
</evidence>
<dbReference type="PANTHER" id="PTHR46033:SF1">
    <property type="entry name" value="PROTEIN MAIN-LIKE 2"/>
    <property type="match status" value="1"/>
</dbReference>
<dbReference type="HOGENOM" id="CLU_1172076_0_0_1"/>
<dbReference type="Gramene" id="ERN00371">
    <property type="protein sequence ID" value="ERN00371"/>
    <property type="gene ID" value="AMTR_s00104p00115110"/>
</dbReference>
<sequence length="237" mass="27225">MTDQEEQFLGGHEILTLLKQQKSHISQLICNGHVTGNAFTLQKVDNYNDFIFNRLVVRYKWRYLTNIILAWLREKINVLPQAYNQRTLERYICAYLLYLIGVTIFADAIQGVSMIYLQLFDDIDAPERYVLGATALAFLFRSLSKLVSSNHCHLSSSRTLLLVSWTPYEDELDIGEEDEQAYAKEVHAMTLCCTYLISGTHVRITCQITSFTSFVFANRYMLPHFNGKGGRSMGNIL</sequence>
<evidence type="ECO:0000259" key="2">
    <source>
        <dbReference type="Pfam" id="PF10536"/>
    </source>
</evidence>
<dbReference type="Pfam" id="PF10536">
    <property type="entry name" value="PMD"/>
    <property type="match status" value="1"/>
</dbReference>
<organism evidence="3 4">
    <name type="scientific">Amborella trichopoda</name>
    <dbReference type="NCBI Taxonomy" id="13333"/>
    <lineage>
        <taxon>Eukaryota</taxon>
        <taxon>Viridiplantae</taxon>
        <taxon>Streptophyta</taxon>
        <taxon>Embryophyta</taxon>
        <taxon>Tracheophyta</taxon>
        <taxon>Spermatophyta</taxon>
        <taxon>Magnoliopsida</taxon>
        <taxon>Amborellales</taxon>
        <taxon>Amborellaceae</taxon>
        <taxon>Amborella</taxon>
    </lineage>
</organism>
<gene>
    <name evidence="3" type="ORF">AMTR_s00104p00115110</name>
</gene>
<keyword evidence="4" id="KW-1185">Reference proteome</keyword>
<accession>W1NYI9</accession>
<name>W1NYI9_AMBTC</name>
<dbReference type="GO" id="GO:0010073">
    <property type="term" value="P:meristem maintenance"/>
    <property type="evidence" value="ECO:0007669"/>
    <property type="project" value="InterPro"/>
</dbReference>
<reference evidence="4" key="1">
    <citation type="journal article" date="2013" name="Science">
        <title>The Amborella genome and the evolution of flowering plants.</title>
        <authorList>
            <consortium name="Amborella Genome Project"/>
        </authorList>
    </citation>
    <scope>NUCLEOTIDE SEQUENCE [LARGE SCALE GENOMIC DNA]</scope>
</reference>
<evidence type="ECO:0000313" key="3">
    <source>
        <dbReference type="EMBL" id="ERN00371.1"/>
    </source>
</evidence>
<evidence type="ECO:0000256" key="1">
    <source>
        <dbReference type="SAM" id="Phobius"/>
    </source>
</evidence>
<feature type="transmembrane region" description="Helical" evidence="1">
    <location>
        <begin position="95"/>
        <end position="117"/>
    </location>
</feature>
<dbReference type="Proteomes" id="UP000017836">
    <property type="component" value="Unassembled WGS sequence"/>
</dbReference>
<dbReference type="InterPro" id="IPR044824">
    <property type="entry name" value="MAIN-like"/>
</dbReference>
<dbReference type="EMBL" id="KI394907">
    <property type="protein sequence ID" value="ERN00371.1"/>
    <property type="molecule type" value="Genomic_DNA"/>
</dbReference>
<feature type="domain" description="Aminotransferase-like plant mobile" evidence="2">
    <location>
        <begin position="70"/>
        <end position="163"/>
    </location>
</feature>
<dbReference type="PANTHER" id="PTHR46033">
    <property type="entry name" value="PROTEIN MAIN-LIKE 2"/>
    <property type="match status" value="1"/>
</dbReference>
<dbReference type="AlphaFoldDB" id="W1NYI9"/>
<protein>
    <recommendedName>
        <fullName evidence="2">Aminotransferase-like plant mobile domain-containing protein</fullName>
    </recommendedName>
</protein>
<dbReference type="InterPro" id="IPR019557">
    <property type="entry name" value="AminoTfrase-like_pln_mobile"/>
</dbReference>
<keyword evidence="1" id="KW-0472">Membrane</keyword>